<dbReference type="Pfam" id="PF03108">
    <property type="entry name" value="DBD_Tnp_Mut"/>
    <property type="match status" value="1"/>
</dbReference>
<reference evidence="8" key="1">
    <citation type="submission" date="2020-06" db="EMBL/GenBank/DDBJ databases">
        <authorList>
            <person name="Li T."/>
            <person name="Hu X."/>
            <person name="Zhang T."/>
            <person name="Song X."/>
            <person name="Zhang H."/>
            <person name="Dai N."/>
            <person name="Sheng W."/>
            <person name="Hou X."/>
            <person name="Wei L."/>
        </authorList>
    </citation>
    <scope>NUCLEOTIDE SEQUENCE</scope>
    <source>
        <strain evidence="8">G02</strain>
        <tissue evidence="8">Leaf</tissue>
    </source>
</reference>
<evidence type="ECO:0000256" key="3">
    <source>
        <dbReference type="ARBA" id="ARBA00022833"/>
    </source>
</evidence>
<dbReference type="Pfam" id="PF10551">
    <property type="entry name" value="MULE"/>
    <property type="match status" value="1"/>
</dbReference>
<accession>A0AAW2PXZ1</accession>
<dbReference type="InterPro" id="IPR006564">
    <property type="entry name" value="Znf_PMZ"/>
</dbReference>
<dbReference type="InterPro" id="IPR001878">
    <property type="entry name" value="Znf_CCHC"/>
</dbReference>
<dbReference type="AlphaFoldDB" id="A0AAW2PXZ1"/>
<dbReference type="EMBL" id="JACGWJ010000016">
    <property type="protein sequence ID" value="KAL0360355.1"/>
    <property type="molecule type" value="Genomic_DNA"/>
</dbReference>
<keyword evidence="3" id="KW-0862">Zinc</keyword>
<feature type="compositionally biased region" description="Basic and acidic residues" evidence="5">
    <location>
        <begin position="1"/>
        <end position="14"/>
    </location>
</feature>
<dbReference type="Pfam" id="PF04434">
    <property type="entry name" value="SWIM"/>
    <property type="match status" value="1"/>
</dbReference>
<evidence type="ECO:0000256" key="1">
    <source>
        <dbReference type="ARBA" id="ARBA00022723"/>
    </source>
</evidence>
<feature type="region of interest" description="Disordered" evidence="5">
    <location>
        <begin position="469"/>
        <end position="509"/>
    </location>
</feature>
<name>A0AAW2PXZ1_SESRA</name>
<evidence type="ECO:0000256" key="2">
    <source>
        <dbReference type="ARBA" id="ARBA00022771"/>
    </source>
</evidence>
<evidence type="ECO:0008006" key="9">
    <source>
        <dbReference type="Google" id="ProtNLM"/>
    </source>
</evidence>
<organism evidence="8">
    <name type="scientific">Sesamum radiatum</name>
    <name type="common">Black benniseed</name>
    <dbReference type="NCBI Taxonomy" id="300843"/>
    <lineage>
        <taxon>Eukaryota</taxon>
        <taxon>Viridiplantae</taxon>
        <taxon>Streptophyta</taxon>
        <taxon>Embryophyta</taxon>
        <taxon>Tracheophyta</taxon>
        <taxon>Spermatophyta</taxon>
        <taxon>Magnoliopsida</taxon>
        <taxon>eudicotyledons</taxon>
        <taxon>Gunneridae</taxon>
        <taxon>Pentapetalae</taxon>
        <taxon>asterids</taxon>
        <taxon>lamiids</taxon>
        <taxon>Lamiales</taxon>
        <taxon>Pedaliaceae</taxon>
        <taxon>Sesamum</taxon>
    </lineage>
</organism>
<reference evidence="8" key="2">
    <citation type="journal article" date="2024" name="Plant">
        <title>Genomic evolution and insights into agronomic trait innovations of Sesamum species.</title>
        <authorList>
            <person name="Miao H."/>
            <person name="Wang L."/>
            <person name="Qu L."/>
            <person name="Liu H."/>
            <person name="Sun Y."/>
            <person name="Le M."/>
            <person name="Wang Q."/>
            <person name="Wei S."/>
            <person name="Zheng Y."/>
            <person name="Lin W."/>
            <person name="Duan Y."/>
            <person name="Cao H."/>
            <person name="Xiong S."/>
            <person name="Wang X."/>
            <person name="Wei L."/>
            <person name="Li C."/>
            <person name="Ma Q."/>
            <person name="Ju M."/>
            <person name="Zhao R."/>
            <person name="Li G."/>
            <person name="Mu C."/>
            <person name="Tian Q."/>
            <person name="Mei H."/>
            <person name="Zhang T."/>
            <person name="Gao T."/>
            <person name="Zhang H."/>
        </authorList>
    </citation>
    <scope>NUCLEOTIDE SEQUENCE</scope>
    <source>
        <strain evidence="8">G02</strain>
    </source>
</reference>
<dbReference type="InterPro" id="IPR018289">
    <property type="entry name" value="MULE_transposase_dom"/>
</dbReference>
<gene>
    <name evidence="8" type="ORF">Sradi_3720000</name>
</gene>
<keyword evidence="1" id="KW-0479">Metal-binding</keyword>
<dbReference type="InterPro" id="IPR004332">
    <property type="entry name" value="Transposase_MuDR"/>
</dbReference>
<evidence type="ECO:0000256" key="4">
    <source>
        <dbReference type="PROSITE-ProRule" id="PRU00047"/>
    </source>
</evidence>
<dbReference type="PROSITE" id="PS50158">
    <property type="entry name" value="ZF_CCHC"/>
    <property type="match status" value="1"/>
</dbReference>
<dbReference type="PANTHER" id="PTHR31973:SF191">
    <property type="entry name" value="OS05G0489400 PROTEIN"/>
    <property type="match status" value="1"/>
</dbReference>
<evidence type="ECO:0000313" key="8">
    <source>
        <dbReference type="EMBL" id="KAL0360355.1"/>
    </source>
</evidence>
<feature type="compositionally biased region" description="Acidic residues" evidence="5">
    <location>
        <begin position="15"/>
        <end position="32"/>
    </location>
</feature>
<feature type="compositionally biased region" description="Basic and acidic residues" evidence="5">
    <location>
        <begin position="33"/>
        <end position="45"/>
    </location>
</feature>
<feature type="region of interest" description="Disordered" evidence="5">
    <location>
        <begin position="564"/>
        <end position="604"/>
    </location>
</feature>
<dbReference type="InterPro" id="IPR007527">
    <property type="entry name" value="Znf_SWIM"/>
</dbReference>
<keyword evidence="2 4" id="KW-0863">Zinc-finger</keyword>
<dbReference type="PROSITE" id="PS50966">
    <property type="entry name" value="ZF_SWIM"/>
    <property type="match status" value="1"/>
</dbReference>
<sequence length="693" mass="78232">MENEQGNHENIDKEVGDDDSGDNDLVQSEDDFASDKGSEGEEETKFPLFNEVDAYSPKIQLGMIFASKKEFRTVIQSHAITTRRNLKITKNDKRRIYAKCAVDECDWKCHALKTKNEQTFQIGEYNPNHKCGVSYNVKNVKSSWSSGKYESSFRTDPKRNVKGFRNDVIRDIRVHVSKFQAFRAKHAALKAIEGKSEDQYAKLWDYAAEIRRTNPGSTVAGCRPLIGVDGCHLKGPHDGVLLAAVGIDPNNNAFPIAYAVVGRESRESWEWFLMLLRTDLGIERDYEYTFMSDKQKGLIPAFESIFPCCDNRFCVRHLHGNMKRAGFKGVAHKKLFWKAAMSTTLADFEKSMKELGTVDKNALEWLSDKSPVHLSRSHFNPYPKCDILLNNLRYIVDLGQHTCSCRKWDVSGIPCQHAMSAICNQVKDPKDYVHKYYWVDTYLKVYENVIYPINGPSLWKETGFLPSNEGRAPGRPARARRLEPDEQVRKQKKRKRGAKGQQSEHRLGRQQMTIKCSQCGEQGHNKKACKRQCDATNETGQVHNSGQDQLHDHILQESFVEEFGQSQDGGNEVRKKTQSLSTQGFRMPRRATSQPLNPTLYPPRPLVTATTGVCTRAASLHPGPGRVNIRPPVPFARGHPPVAISIMTKERAKMAAEHGFPVLKKDGKKFVTLSNLSAAVKASTSKDKGKKKA</sequence>
<evidence type="ECO:0000256" key="5">
    <source>
        <dbReference type="SAM" id="MobiDB-lite"/>
    </source>
</evidence>
<evidence type="ECO:0000259" key="7">
    <source>
        <dbReference type="PROSITE" id="PS50966"/>
    </source>
</evidence>
<proteinExistence type="predicted"/>
<dbReference type="PANTHER" id="PTHR31973">
    <property type="entry name" value="POLYPROTEIN, PUTATIVE-RELATED"/>
    <property type="match status" value="1"/>
</dbReference>
<evidence type="ECO:0000259" key="6">
    <source>
        <dbReference type="PROSITE" id="PS50158"/>
    </source>
</evidence>
<comment type="caution">
    <text evidence="8">The sequence shown here is derived from an EMBL/GenBank/DDBJ whole genome shotgun (WGS) entry which is preliminary data.</text>
</comment>
<dbReference type="SMART" id="SM00575">
    <property type="entry name" value="ZnF_PMZ"/>
    <property type="match status" value="1"/>
</dbReference>
<feature type="region of interest" description="Disordered" evidence="5">
    <location>
        <begin position="1"/>
        <end position="45"/>
    </location>
</feature>
<feature type="domain" description="CCHC-type" evidence="6">
    <location>
        <begin position="515"/>
        <end position="531"/>
    </location>
</feature>
<dbReference type="GO" id="GO:0008270">
    <property type="term" value="F:zinc ion binding"/>
    <property type="evidence" value="ECO:0007669"/>
    <property type="project" value="UniProtKB-KW"/>
</dbReference>
<feature type="compositionally biased region" description="Basic and acidic residues" evidence="5">
    <location>
        <begin position="480"/>
        <end position="489"/>
    </location>
</feature>
<protein>
    <recommendedName>
        <fullName evidence="9">SWIM-type domain-containing protein</fullName>
    </recommendedName>
</protein>
<dbReference type="GO" id="GO:0003676">
    <property type="term" value="F:nucleic acid binding"/>
    <property type="evidence" value="ECO:0007669"/>
    <property type="project" value="InterPro"/>
</dbReference>
<feature type="domain" description="SWIM-type" evidence="7">
    <location>
        <begin position="394"/>
        <end position="426"/>
    </location>
</feature>